<accession>A0A1M6FJY1</accession>
<sequence>MYDLKAKKEEDEQTDLTNESYSSNNLCDRSYYKNHFTNDTWSTKTSIIPTDSLL</sequence>
<evidence type="ECO:0000313" key="2">
    <source>
        <dbReference type="EMBL" id="SHI97994.1"/>
    </source>
</evidence>
<evidence type="ECO:0000313" key="3">
    <source>
        <dbReference type="Proteomes" id="UP000184310"/>
    </source>
</evidence>
<gene>
    <name evidence="2" type="ORF">SAMN02745163_01159</name>
</gene>
<dbReference type="EMBL" id="FQZB01000005">
    <property type="protein sequence ID" value="SHI97994.1"/>
    <property type="molecule type" value="Genomic_DNA"/>
</dbReference>
<feature type="compositionally biased region" description="Basic and acidic residues" evidence="1">
    <location>
        <begin position="1"/>
        <end position="10"/>
    </location>
</feature>
<organism evidence="2 3">
    <name type="scientific">Clostridium cavendishii DSM 21758</name>
    <dbReference type="NCBI Taxonomy" id="1121302"/>
    <lineage>
        <taxon>Bacteria</taxon>
        <taxon>Bacillati</taxon>
        <taxon>Bacillota</taxon>
        <taxon>Clostridia</taxon>
        <taxon>Eubacteriales</taxon>
        <taxon>Clostridiaceae</taxon>
        <taxon>Clostridium</taxon>
    </lineage>
</organism>
<proteinExistence type="predicted"/>
<feature type="region of interest" description="Disordered" evidence="1">
    <location>
        <begin position="1"/>
        <end position="21"/>
    </location>
</feature>
<dbReference type="Proteomes" id="UP000184310">
    <property type="component" value="Unassembled WGS sequence"/>
</dbReference>
<keyword evidence="3" id="KW-1185">Reference proteome</keyword>
<protein>
    <submittedName>
        <fullName evidence="2">Uncharacterized protein</fullName>
    </submittedName>
</protein>
<dbReference type="RefSeq" id="WP_159433209.1">
    <property type="nucleotide sequence ID" value="NZ_FQZB01000005.1"/>
</dbReference>
<name>A0A1M6FJY1_9CLOT</name>
<dbReference type="AlphaFoldDB" id="A0A1M6FJY1"/>
<reference evidence="2 3" key="1">
    <citation type="submission" date="2016-11" db="EMBL/GenBank/DDBJ databases">
        <authorList>
            <person name="Jaros S."/>
            <person name="Januszkiewicz K."/>
            <person name="Wedrychowicz H."/>
        </authorList>
    </citation>
    <scope>NUCLEOTIDE SEQUENCE [LARGE SCALE GENOMIC DNA]</scope>
    <source>
        <strain evidence="2 3">DSM 21758</strain>
    </source>
</reference>
<evidence type="ECO:0000256" key="1">
    <source>
        <dbReference type="SAM" id="MobiDB-lite"/>
    </source>
</evidence>